<dbReference type="Pfam" id="PF00034">
    <property type="entry name" value="Cytochrom_C"/>
    <property type="match status" value="1"/>
</dbReference>
<feature type="domain" description="Cytochrome c" evidence="5">
    <location>
        <begin position="1261"/>
        <end position="1394"/>
    </location>
</feature>
<dbReference type="Gene3D" id="1.25.10.10">
    <property type="entry name" value="Leucine-rich Repeat Variant"/>
    <property type="match status" value="1"/>
</dbReference>
<evidence type="ECO:0000256" key="4">
    <source>
        <dbReference type="PROSITE-ProRule" id="PRU00433"/>
    </source>
</evidence>
<dbReference type="InterPro" id="IPR031329">
    <property type="entry name" value="NEUT/ALK_ceramidase_N"/>
</dbReference>
<evidence type="ECO:0000259" key="5">
    <source>
        <dbReference type="PROSITE" id="PS51007"/>
    </source>
</evidence>
<keyword evidence="3 4" id="KW-0408">Iron</keyword>
<dbReference type="Pfam" id="PF04734">
    <property type="entry name" value="Ceramidase_alk"/>
    <property type="match status" value="1"/>
</dbReference>
<accession>A0A517RC88</accession>
<sequence>MKQIFVLRIVMAVIVAGGCISSLSAEKTKTYSVGIAKVDITPDYPVILSGYASRSTKPIDRVEQQLWARAIVIRSENHQPQILISVDNCGVPASVTKAVVANLKDEYSLTPQNLVICSTHTHAAPMLTGVLPNLYTKDLTTSEQAGIDRYTQDLTLLLTKVAEEAIHKTEPSLLEWGIGTATFAKNRRNITGPKDHDLPILQVKGIDGKTRAILVNYACHCTTLGGVPFMSGDWAGCAVEGIEADIPGCMAMVVIGCGADQNPKFRGDDQGAARVNGKGIADGVRQRLKSQLTPLSGDLKTESDELTLELDKLPTEDEWKERAQKKGIRGYHAQKNLKRLERGQALTDKIVYPVKSWVFGDDLAMVFLGGEVVVDYSLAIKQRHGSKLWVTSYANDVPCYIPSERVLQEGGYEGRNAMVWYDLPGPFASGLEKKITDEVDRQLPDAYQAKEDVSRTGGKRPLTPAESISHMNFADNLKVEVVAAEPLVIDPVAVEFGPDGKLWIVEMRDYPNGIDGNLKPGGVVKFLEDLDKDGVYDKATVFLEGLPFPTGLMVWKQGVLVCTAPDVIYAEDTNGDGKADLQKTILTGFATHNYQARVNSLVPGLDNWVYASGGLFGGIIKSFNGQTVNVTNRDFRFKPDTGVLEPVSGRTQQGRVRDDWGNWFGCRNGSLCVYYPVNESYYRKNPFVVSPPPEVAVPRGDDPSQLYPVGELVQFHLSGQRGRPTSACGLGLYRDRRLGNGFLGNTFVCEPVNQLVHRQVIQPEGVTFFGTRAPEEQDREFLTSTDNWFRPVQARPAPDGSLLIVDMYRYLIEHPKFLSPEAVQKLNVRAGETRGRIYRISRKEQQYKPIPKLKELEPQYLAKLLRSRNGTLRDMVQQELILRADEKCIPELKSIAAEGNLPESRLQALCTLDGLQALDSELLLPRIQDSHPGVRREALRLSEPFLNASKPLANAVLQRVKQEEDLSVILQLAYSLGELKSEMATQSLLQLMEQHSGNVYIRSAVLTSFEPSRLAPAIAVLIPQVSDQPKLQPVFEALLGMAIATKDAAVLQQVASHLLADAVQNEKTPLWEWAALSRILEVSNAAKLSQDQALGQQIKTLQERARQLVADSERGAAERIAAITFVVQAGQGQDDLQLISDLLTPQTSLKIQMAAVRSLINTQNAEALKTVLENWKQFTPALQAEVLSQLLARESTTVVLLNNVEKKLIQPAQIDLTSRQRLIDHKNKKVSQRARKLFSVATSASREAVLKRYQSIDLKQASIERGSAVFEKQCANCHKLNGKGFVVGPDLAALTDQSKSFLLTSILDPNKAVDGRYASYLALTDDGRINTGILVSEQSNSITLKAQQGKVQTILRTEIEELSNTGKSLMPEGLEREIPPGAMADLLVFLQEHSAPIHYKYAGAVSPDANYPDDPKKLKLVNQSPVSGKFNDGNWVGFRFAGEQPQPRLDFDLGKKILVRSLKIVYGVNHAPGSIHAPASVQVSFSNNGQQFGNPLKFSDFDDHPDGLGLYEIDPRTVAITFPEQRARFVRVDFQSKQGWLFLSEISLASSSSAGKQHQAVPVKPGDTKQPTVSVDPVAKIKSLVASVKVGTPDEYREIPEIWRQAIALGKRNQAEEIKKLLEASLPEEKGTLRCWQAVVIGGGIINGITIAGDWPRTRIEAILKEDPKLAARWQHSLQKAMKMADDPQIKAGTRYDALRMIAMLDYADCQAQLKRYLADPKLAELQMGAVSGFGDINDSKATEDLLDALPRLTSRNRKIALLSLLRTATRCVALLDAVQMEKVSAKLIDATIQKQLLEHPNPEIQKHAKRIFNQ</sequence>
<keyword evidence="1 4" id="KW-0349">Heme</keyword>
<dbReference type="InterPro" id="IPR013427">
    <property type="entry name" value="Haem-bd_dom_put"/>
</dbReference>
<protein>
    <submittedName>
        <fullName evidence="6">Neutral/alkaline non-lysosomal ceramidase</fullName>
    </submittedName>
</protein>
<dbReference type="Gene3D" id="2.60.120.1190">
    <property type="match status" value="1"/>
</dbReference>
<dbReference type="SUPFAM" id="SSF46626">
    <property type="entry name" value="Cytochrome c"/>
    <property type="match status" value="1"/>
</dbReference>
<dbReference type="Gene3D" id="1.10.760.10">
    <property type="entry name" value="Cytochrome c-like domain"/>
    <property type="match status" value="1"/>
</dbReference>
<dbReference type="GO" id="GO:0009055">
    <property type="term" value="F:electron transfer activity"/>
    <property type="evidence" value="ECO:0007669"/>
    <property type="project" value="InterPro"/>
</dbReference>
<dbReference type="GO" id="GO:0046872">
    <property type="term" value="F:metal ion binding"/>
    <property type="evidence" value="ECO:0007669"/>
    <property type="project" value="UniProtKB-KW"/>
</dbReference>
<evidence type="ECO:0000256" key="3">
    <source>
        <dbReference type="ARBA" id="ARBA00023004"/>
    </source>
</evidence>
<dbReference type="InterPro" id="IPR055557">
    <property type="entry name" value="DUF7133"/>
</dbReference>
<gene>
    <name evidence="6" type="ORF">Pan241w_15710</name>
</gene>
<dbReference type="Pfam" id="PF23500">
    <property type="entry name" value="DUF7133"/>
    <property type="match status" value="1"/>
</dbReference>
<dbReference type="InterPro" id="IPR016024">
    <property type="entry name" value="ARM-type_fold"/>
</dbReference>
<evidence type="ECO:0000256" key="2">
    <source>
        <dbReference type="ARBA" id="ARBA00022723"/>
    </source>
</evidence>
<dbReference type="PANTHER" id="PTHR33546">
    <property type="entry name" value="LARGE, MULTIFUNCTIONAL SECRETED PROTEIN-RELATED"/>
    <property type="match status" value="1"/>
</dbReference>
<evidence type="ECO:0000313" key="7">
    <source>
        <dbReference type="Proteomes" id="UP000317171"/>
    </source>
</evidence>
<name>A0A517RC88_9PLAN</name>
<dbReference type="InterPro" id="IPR009056">
    <property type="entry name" value="Cyt_c-like_dom"/>
</dbReference>
<organism evidence="6 7">
    <name type="scientific">Gimesia alba</name>
    <dbReference type="NCBI Taxonomy" id="2527973"/>
    <lineage>
        <taxon>Bacteria</taxon>
        <taxon>Pseudomonadati</taxon>
        <taxon>Planctomycetota</taxon>
        <taxon>Planctomycetia</taxon>
        <taxon>Planctomycetales</taxon>
        <taxon>Planctomycetaceae</taxon>
        <taxon>Gimesia</taxon>
    </lineage>
</organism>
<proteinExistence type="predicted"/>
<dbReference type="RefSeq" id="WP_145213192.1">
    <property type="nucleotide sequence ID" value="NZ_CP036269.1"/>
</dbReference>
<dbReference type="SUPFAM" id="SSF48371">
    <property type="entry name" value="ARM repeat"/>
    <property type="match status" value="1"/>
</dbReference>
<keyword evidence="7" id="KW-1185">Reference proteome</keyword>
<dbReference type="GO" id="GO:0020037">
    <property type="term" value="F:heme binding"/>
    <property type="evidence" value="ECO:0007669"/>
    <property type="project" value="InterPro"/>
</dbReference>
<dbReference type="PROSITE" id="PS51257">
    <property type="entry name" value="PROKAR_LIPOPROTEIN"/>
    <property type="match status" value="1"/>
</dbReference>
<dbReference type="InterPro" id="IPR036909">
    <property type="entry name" value="Cyt_c-like_dom_sf"/>
</dbReference>
<dbReference type="PANTHER" id="PTHR33546:SF1">
    <property type="entry name" value="LARGE, MULTIFUNCTIONAL SECRETED PROTEIN"/>
    <property type="match status" value="1"/>
</dbReference>
<dbReference type="PROSITE" id="PS51007">
    <property type="entry name" value="CYTC"/>
    <property type="match status" value="1"/>
</dbReference>
<keyword evidence="2 4" id="KW-0479">Metal-binding</keyword>
<dbReference type="SUPFAM" id="SSF50952">
    <property type="entry name" value="Soluble quinoprotein glucose dehydrogenase"/>
    <property type="match status" value="1"/>
</dbReference>
<evidence type="ECO:0000256" key="1">
    <source>
        <dbReference type="ARBA" id="ARBA00022617"/>
    </source>
</evidence>
<dbReference type="KEGG" id="gaz:Pan241w_15710"/>
<dbReference type="Proteomes" id="UP000317171">
    <property type="component" value="Chromosome"/>
</dbReference>
<dbReference type="NCBIfam" id="TIGR02604">
    <property type="entry name" value="Piru_Ver_Nterm"/>
    <property type="match status" value="1"/>
</dbReference>
<dbReference type="NCBIfam" id="TIGR02603">
    <property type="entry name" value="CxxCH_TIGR02603"/>
    <property type="match status" value="1"/>
</dbReference>
<dbReference type="InterPro" id="IPR011041">
    <property type="entry name" value="Quinoprot_gluc/sorb_DH_b-prop"/>
</dbReference>
<dbReference type="EMBL" id="CP036269">
    <property type="protein sequence ID" value="QDT41508.1"/>
    <property type="molecule type" value="Genomic_DNA"/>
</dbReference>
<evidence type="ECO:0000313" key="6">
    <source>
        <dbReference type="EMBL" id="QDT41508.1"/>
    </source>
</evidence>
<dbReference type="InterPro" id="IPR013428">
    <property type="entry name" value="Membrane-bound_put_N"/>
</dbReference>
<dbReference type="OrthoDB" id="230287at2"/>
<reference evidence="6 7" key="1">
    <citation type="submission" date="2019-02" db="EMBL/GenBank/DDBJ databases">
        <title>Deep-cultivation of Planctomycetes and their phenomic and genomic characterization uncovers novel biology.</title>
        <authorList>
            <person name="Wiegand S."/>
            <person name="Jogler M."/>
            <person name="Boedeker C."/>
            <person name="Pinto D."/>
            <person name="Vollmers J."/>
            <person name="Rivas-Marin E."/>
            <person name="Kohn T."/>
            <person name="Peeters S.H."/>
            <person name="Heuer A."/>
            <person name="Rast P."/>
            <person name="Oberbeckmann S."/>
            <person name="Bunk B."/>
            <person name="Jeske O."/>
            <person name="Meyerdierks A."/>
            <person name="Storesund J.E."/>
            <person name="Kallscheuer N."/>
            <person name="Luecker S."/>
            <person name="Lage O.M."/>
            <person name="Pohl T."/>
            <person name="Merkel B.J."/>
            <person name="Hornburger P."/>
            <person name="Mueller R.-W."/>
            <person name="Bruemmer F."/>
            <person name="Labrenz M."/>
            <person name="Spormann A.M."/>
            <person name="Op den Camp H."/>
            <person name="Overmann J."/>
            <person name="Amann R."/>
            <person name="Jetten M.S.M."/>
            <person name="Mascher T."/>
            <person name="Medema M.H."/>
            <person name="Devos D.P."/>
            <person name="Kaster A.-K."/>
            <person name="Ovreas L."/>
            <person name="Rohde M."/>
            <person name="Galperin M.Y."/>
            <person name="Jogler C."/>
        </authorList>
    </citation>
    <scope>NUCLEOTIDE SEQUENCE [LARGE SCALE GENOMIC DNA]</scope>
    <source>
        <strain evidence="6 7">Pan241w</strain>
    </source>
</reference>
<dbReference type="InterPro" id="IPR011989">
    <property type="entry name" value="ARM-like"/>
</dbReference>